<dbReference type="Proteomes" id="UP001332243">
    <property type="component" value="Unassembled WGS sequence"/>
</dbReference>
<dbReference type="EMBL" id="JAZGQK010000001">
    <property type="protein sequence ID" value="MEE6257273.1"/>
    <property type="molecule type" value="Genomic_DNA"/>
</dbReference>
<evidence type="ECO:0000313" key="3">
    <source>
        <dbReference type="Proteomes" id="UP001332243"/>
    </source>
</evidence>
<comment type="caution">
    <text evidence="2">The sequence shown here is derived from an EMBL/GenBank/DDBJ whole genome shotgun (WGS) entry which is preliminary data.</text>
</comment>
<reference evidence="2 3" key="1">
    <citation type="submission" date="2024-01" db="EMBL/GenBank/DDBJ databases">
        <title>Genome insights into Plantactinospora sonchi sp. nov.</title>
        <authorList>
            <person name="Wang L."/>
        </authorList>
    </citation>
    <scope>NUCLEOTIDE SEQUENCE [LARGE SCALE GENOMIC DNA]</scope>
    <source>
        <strain evidence="2 3">NEAU-QY2</strain>
    </source>
</reference>
<protein>
    <submittedName>
        <fullName evidence="2">Uncharacterized protein</fullName>
    </submittedName>
</protein>
<keyword evidence="1" id="KW-0472">Membrane</keyword>
<keyword evidence="1" id="KW-1133">Transmembrane helix</keyword>
<sequence>MKAFLPWLLVLALVIALDALGLRLLATAVAVTWLCYCVWTWVRPQRR</sequence>
<name>A0ABU7RL94_9ACTN</name>
<keyword evidence="1" id="KW-0812">Transmembrane</keyword>
<accession>A0ABU7RL94</accession>
<keyword evidence="3" id="KW-1185">Reference proteome</keyword>
<evidence type="ECO:0000313" key="2">
    <source>
        <dbReference type="EMBL" id="MEE6257273.1"/>
    </source>
</evidence>
<organism evidence="2 3">
    <name type="scientific">Plantactinospora sonchi</name>
    <dbReference type="NCBI Taxonomy" id="1544735"/>
    <lineage>
        <taxon>Bacteria</taxon>
        <taxon>Bacillati</taxon>
        <taxon>Actinomycetota</taxon>
        <taxon>Actinomycetes</taxon>
        <taxon>Micromonosporales</taxon>
        <taxon>Micromonosporaceae</taxon>
        <taxon>Plantactinospora</taxon>
    </lineage>
</organism>
<feature type="transmembrane region" description="Helical" evidence="1">
    <location>
        <begin position="26"/>
        <end position="42"/>
    </location>
</feature>
<proteinExistence type="predicted"/>
<evidence type="ECO:0000256" key="1">
    <source>
        <dbReference type="SAM" id="Phobius"/>
    </source>
</evidence>
<dbReference type="RefSeq" id="WP_331212350.1">
    <property type="nucleotide sequence ID" value="NZ_JAZGQK010000001.1"/>
</dbReference>
<gene>
    <name evidence="2" type="ORF">V1633_02060</name>
</gene>